<dbReference type="AlphaFoldDB" id="X7EMB3"/>
<feature type="domain" description="Flagellar basal body rod protein N-terminal" evidence="3">
    <location>
        <begin position="12"/>
        <end position="39"/>
    </location>
</feature>
<comment type="similarity">
    <text evidence="2">Belongs to the flagella basal body rod proteins family.</text>
</comment>
<dbReference type="Proteomes" id="UP000022447">
    <property type="component" value="Unassembled WGS sequence"/>
</dbReference>
<dbReference type="STRING" id="1449350.OCH239_00140"/>
<protein>
    <submittedName>
        <fullName evidence="4">Flagellar basal-body rod protein FlgB</fullName>
    </submittedName>
</protein>
<dbReference type="OrthoDB" id="9788334at2"/>
<dbReference type="eggNOG" id="COG1815">
    <property type="taxonomic scope" value="Bacteria"/>
</dbReference>
<name>X7EMB3_9RHOB</name>
<dbReference type="RefSeq" id="WP_037256904.1">
    <property type="nucleotide sequence ID" value="NZ_JALZ01000001.1"/>
</dbReference>
<sequence>MAFDNLSFFNLASDRLNWLGSRQQVTSENIANADTPGYRARDVDAFEDLLKRSAPLRGLETTNGKHISSGDVGGVRVREDRVPWEESIDGNSVVLEQQVMRASETADSYRLAADLYRKGHDLLTLAATGMR</sequence>
<dbReference type="InterPro" id="IPR019776">
    <property type="entry name" value="Flagellar_basal_body_rod_CS"/>
</dbReference>
<keyword evidence="4" id="KW-0282">Flagellum</keyword>
<evidence type="ECO:0000256" key="2">
    <source>
        <dbReference type="ARBA" id="ARBA00009677"/>
    </source>
</evidence>
<dbReference type="InterPro" id="IPR001444">
    <property type="entry name" value="Flag_bb_rod_N"/>
</dbReference>
<keyword evidence="4" id="KW-0969">Cilium</keyword>
<gene>
    <name evidence="4" type="ORF">OCH239_00140</name>
</gene>
<dbReference type="PROSITE" id="PS00588">
    <property type="entry name" value="FLAGELLA_BB_ROD"/>
    <property type="match status" value="1"/>
</dbReference>
<keyword evidence="5" id="KW-1185">Reference proteome</keyword>
<accession>X7EMB3</accession>
<dbReference type="PATRIC" id="fig|1449350.3.peg.27"/>
<comment type="caution">
    <text evidence="4">The sequence shown here is derived from an EMBL/GenBank/DDBJ whole genome shotgun (WGS) entry which is preliminary data.</text>
</comment>
<evidence type="ECO:0000256" key="1">
    <source>
        <dbReference type="ARBA" id="ARBA00004117"/>
    </source>
</evidence>
<keyword evidence="4" id="KW-0966">Cell projection</keyword>
<evidence type="ECO:0000259" key="3">
    <source>
        <dbReference type="Pfam" id="PF00460"/>
    </source>
</evidence>
<evidence type="ECO:0000313" key="4">
    <source>
        <dbReference type="EMBL" id="ETX16293.1"/>
    </source>
</evidence>
<dbReference type="Pfam" id="PF00460">
    <property type="entry name" value="Flg_bb_rod"/>
    <property type="match status" value="1"/>
</dbReference>
<comment type="subcellular location">
    <subcellularLocation>
        <location evidence="1">Bacterial flagellum basal body</location>
    </subcellularLocation>
</comment>
<evidence type="ECO:0000313" key="5">
    <source>
        <dbReference type="Proteomes" id="UP000022447"/>
    </source>
</evidence>
<reference evidence="4 5" key="1">
    <citation type="submission" date="2014-01" db="EMBL/GenBank/DDBJ databases">
        <title>Roseivivax halodurans JCM 10272 Genome Sequencing.</title>
        <authorList>
            <person name="Lai Q."/>
            <person name="Li G."/>
            <person name="Shao Z."/>
        </authorList>
    </citation>
    <scope>NUCLEOTIDE SEQUENCE [LARGE SCALE GENOMIC DNA]</scope>
    <source>
        <strain evidence="4 5">JCM 10272</strain>
    </source>
</reference>
<dbReference type="GO" id="GO:0009425">
    <property type="term" value="C:bacterial-type flagellum basal body"/>
    <property type="evidence" value="ECO:0007669"/>
    <property type="project" value="UniProtKB-SubCell"/>
</dbReference>
<dbReference type="EMBL" id="JALZ01000001">
    <property type="protein sequence ID" value="ETX16293.1"/>
    <property type="molecule type" value="Genomic_DNA"/>
</dbReference>
<organism evidence="4 5">
    <name type="scientific">Roseivivax halodurans JCM 10272</name>
    <dbReference type="NCBI Taxonomy" id="1449350"/>
    <lineage>
        <taxon>Bacteria</taxon>
        <taxon>Pseudomonadati</taxon>
        <taxon>Pseudomonadota</taxon>
        <taxon>Alphaproteobacteria</taxon>
        <taxon>Rhodobacterales</taxon>
        <taxon>Roseobacteraceae</taxon>
        <taxon>Roseivivax</taxon>
    </lineage>
</organism>
<proteinExistence type="inferred from homology"/>